<protein>
    <submittedName>
        <fullName evidence="3">Aa3 type cytochrome C oxidase subunit IV</fullName>
    </submittedName>
</protein>
<dbReference type="EMBL" id="CP005587">
    <property type="protein sequence ID" value="AGK59023.1"/>
    <property type="molecule type" value="Genomic_DNA"/>
</dbReference>
<feature type="transmembrane region" description="Helical" evidence="1">
    <location>
        <begin position="27"/>
        <end position="46"/>
    </location>
</feature>
<reference evidence="3 4" key="1">
    <citation type="journal article" date="2013" name="Genome Announc.">
        <title>Genome sequences for three denitrifying bacterial strains isolated from a uranium- and nitrate-contaminated subsurface environment.</title>
        <authorList>
            <person name="Venkatramanan R."/>
            <person name="Prakash O."/>
            <person name="Woyke T."/>
            <person name="Chain P."/>
            <person name="Goodwin L.A."/>
            <person name="Watson D."/>
            <person name="Brooks S."/>
            <person name="Kostka J.E."/>
            <person name="Green S.J."/>
        </authorList>
    </citation>
    <scope>NUCLEOTIDE SEQUENCE [LARGE SCALE GENOMIC DNA]</scope>
    <source>
        <strain evidence="3 4">1NES1</strain>
    </source>
</reference>
<name>N0B7Q0_9HYPH</name>
<dbReference type="Pfam" id="PF07835">
    <property type="entry name" value="COX4_pro_2"/>
    <property type="match status" value="1"/>
</dbReference>
<feature type="domain" description="Cytochrome c oxidase subunit IV bacterial aa3 type" evidence="2">
    <location>
        <begin position="11"/>
        <end position="46"/>
    </location>
</feature>
<dbReference type="Proteomes" id="UP000005952">
    <property type="component" value="Chromosome"/>
</dbReference>
<keyword evidence="4" id="KW-1185">Reference proteome</keyword>
<dbReference type="STRING" id="670307.HYPDE_36758"/>
<dbReference type="AlphaFoldDB" id="N0B7Q0"/>
<dbReference type="InterPro" id="IPR036596">
    <property type="entry name" value="Cyt-C_aa3_sf"/>
</dbReference>
<evidence type="ECO:0000313" key="3">
    <source>
        <dbReference type="EMBL" id="AGK59023.1"/>
    </source>
</evidence>
<keyword evidence="1" id="KW-0812">Transmembrane</keyword>
<organism evidence="3 4">
    <name type="scientific">Hyphomicrobium denitrificans 1NES1</name>
    <dbReference type="NCBI Taxonomy" id="670307"/>
    <lineage>
        <taxon>Bacteria</taxon>
        <taxon>Pseudomonadati</taxon>
        <taxon>Pseudomonadota</taxon>
        <taxon>Alphaproteobacteria</taxon>
        <taxon>Hyphomicrobiales</taxon>
        <taxon>Hyphomicrobiaceae</taxon>
        <taxon>Hyphomicrobium</taxon>
    </lineage>
</organism>
<dbReference type="Gene3D" id="1.20.5.160">
    <property type="entry name" value="Bacterial aa3 type cytochrome c oxidase subunit IV"/>
    <property type="match status" value="1"/>
</dbReference>
<dbReference type="KEGG" id="hdt:HYPDE_36758"/>
<sequence length="47" mass="5181">MSVDFSNGHSAMDYAEHQKTYAGFVRFAKIAVLIGALVLVGMKFFLV</sequence>
<evidence type="ECO:0000313" key="4">
    <source>
        <dbReference type="Proteomes" id="UP000005952"/>
    </source>
</evidence>
<keyword evidence="1" id="KW-1133">Transmembrane helix</keyword>
<dbReference type="SUPFAM" id="SSF81469">
    <property type="entry name" value="Bacterial aa3 type cytochrome c oxidase subunit IV"/>
    <property type="match status" value="1"/>
</dbReference>
<evidence type="ECO:0000259" key="2">
    <source>
        <dbReference type="Pfam" id="PF07835"/>
    </source>
</evidence>
<gene>
    <name evidence="3" type="ORF">HYPDE_36758</name>
</gene>
<keyword evidence="1" id="KW-0472">Membrane</keyword>
<dbReference type="RefSeq" id="WP_015599040.1">
    <property type="nucleotide sequence ID" value="NC_021172.1"/>
</dbReference>
<dbReference type="HOGENOM" id="CLU_174805_2_1_5"/>
<dbReference type="InterPro" id="IPR012422">
    <property type="entry name" value="Cyt_c_oxidase_su4_bac-aa3"/>
</dbReference>
<dbReference type="OrthoDB" id="9812071at2"/>
<accession>N0B7Q0</accession>
<proteinExistence type="predicted"/>
<evidence type="ECO:0000256" key="1">
    <source>
        <dbReference type="SAM" id="Phobius"/>
    </source>
</evidence>